<name>A0ABR2YFM0_9CHLO</name>
<feature type="region of interest" description="Disordered" evidence="8">
    <location>
        <begin position="498"/>
        <end position="522"/>
    </location>
</feature>
<keyword evidence="9" id="KW-0812">Transmembrane</keyword>
<evidence type="ECO:0000256" key="4">
    <source>
        <dbReference type="ARBA" id="ARBA00022729"/>
    </source>
</evidence>
<evidence type="ECO:0000256" key="5">
    <source>
        <dbReference type="ARBA" id="ARBA00022801"/>
    </source>
</evidence>
<dbReference type="InterPro" id="IPR041233">
    <property type="entry name" value="Melibiase_C"/>
</dbReference>
<sequence>MGYNTWNAFHEEIDETMVRESAEILISSGLASAGYTYFNLDDGWNMKTRGLEGPMEVNSTRFPSGIPALADWLHSKGLKLGVYSDAGSMTCARFAASLGHEKEDAKVFAEWGVDFLKYDNCFATPIKEMSVRKRYEAMRDALNATGRPILFSMCEWGVSSPWEYGHEVGHAWRTTKDISMEIEATWADVLENLDETAGLARFAGPGGWNDADMLEVGDPGGKALTYMEQRSHFALWALIKSPLLIGADLRKLKKEELLLLKSREIIAINQDPLGVPGDRVWKQGPYEVWAAPLLGGARAVVLFNRHVASDEKFEEHNMTLHWSMVGYPTEMEVMVRDLYKERDLGRFTGSLTEMVDAHGVLALKLTPVKMVEGLDTWRPWGCDPIWDGNCSDKSTYIKPVPCPVHPPCPQCEPYSTRSAVTAAVIAAASPDGSLDRRSAAMVLLVGVCSGLVLGVLAAMLAMHFCLNRRSAGVALASKLSTDPTGGFSSSYYSPATTRHPLVRHRGTPDVAQATAGDVMDRV</sequence>
<gene>
    <name evidence="11" type="ORF">WJX75_007537</name>
</gene>
<dbReference type="Gene3D" id="2.60.40.1180">
    <property type="entry name" value="Golgi alpha-mannosidase II"/>
    <property type="match status" value="1"/>
</dbReference>
<dbReference type="Pfam" id="PF17801">
    <property type="entry name" value="Melibiase_C"/>
    <property type="match status" value="1"/>
</dbReference>
<dbReference type="PANTHER" id="PTHR11452:SF75">
    <property type="entry name" value="ALPHA-GALACTOSIDASE MEL1"/>
    <property type="match status" value="1"/>
</dbReference>
<dbReference type="Gene3D" id="3.20.20.70">
    <property type="entry name" value="Aldolase class I"/>
    <property type="match status" value="1"/>
</dbReference>
<comment type="catalytic activity">
    <reaction evidence="1 7">
        <text>Hydrolysis of terminal, non-reducing alpha-D-galactose residues in alpha-D-galactosides, including galactose oligosaccharides, galactomannans and galactolipids.</text>
        <dbReference type="EC" id="3.2.1.22"/>
    </reaction>
</comment>
<evidence type="ECO:0000256" key="9">
    <source>
        <dbReference type="SAM" id="Phobius"/>
    </source>
</evidence>
<dbReference type="CDD" id="cd14792">
    <property type="entry name" value="GH27"/>
    <property type="match status" value="1"/>
</dbReference>
<keyword evidence="5 7" id="KW-0378">Hydrolase</keyword>
<comment type="similarity">
    <text evidence="2 7">Belongs to the glycosyl hydrolase 27 family.</text>
</comment>
<dbReference type="InterPro" id="IPR002241">
    <property type="entry name" value="Glyco_hydro_27"/>
</dbReference>
<dbReference type="InterPro" id="IPR013780">
    <property type="entry name" value="Glyco_hydro_b"/>
</dbReference>
<feature type="transmembrane region" description="Helical" evidence="9">
    <location>
        <begin position="439"/>
        <end position="461"/>
    </location>
</feature>
<accession>A0ABR2YFM0</accession>
<dbReference type="SUPFAM" id="SSF51011">
    <property type="entry name" value="Glycosyl hydrolase domain"/>
    <property type="match status" value="1"/>
</dbReference>
<dbReference type="Proteomes" id="UP001491310">
    <property type="component" value="Unassembled WGS sequence"/>
</dbReference>
<organism evidence="11 12">
    <name type="scientific">Coccomyxa subellipsoidea</name>
    <dbReference type="NCBI Taxonomy" id="248742"/>
    <lineage>
        <taxon>Eukaryota</taxon>
        <taxon>Viridiplantae</taxon>
        <taxon>Chlorophyta</taxon>
        <taxon>core chlorophytes</taxon>
        <taxon>Trebouxiophyceae</taxon>
        <taxon>Trebouxiophyceae incertae sedis</taxon>
        <taxon>Coccomyxaceae</taxon>
        <taxon>Coccomyxa</taxon>
    </lineage>
</organism>
<dbReference type="PRINTS" id="PR00740">
    <property type="entry name" value="GLHYDRLASE27"/>
</dbReference>
<dbReference type="PANTHER" id="PTHR11452">
    <property type="entry name" value="ALPHA-GALACTOSIDASE/ALPHA-N-ACETYLGALACTOSAMINIDASE"/>
    <property type="match status" value="1"/>
</dbReference>
<evidence type="ECO:0000313" key="12">
    <source>
        <dbReference type="Proteomes" id="UP001491310"/>
    </source>
</evidence>
<dbReference type="InterPro" id="IPR013785">
    <property type="entry name" value="Aldolase_TIM"/>
</dbReference>
<evidence type="ECO:0000256" key="1">
    <source>
        <dbReference type="ARBA" id="ARBA00001255"/>
    </source>
</evidence>
<proteinExistence type="inferred from homology"/>
<reference evidence="11 12" key="1">
    <citation type="journal article" date="2024" name="Nat. Commun.">
        <title>Phylogenomics reveals the evolutionary origins of lichenization in chlorophyte algae.</title>
        <authorList>
            <person name="Puginier C."/>
            <person name="Libourel C."/>
            <person name="Otte J."/>
            <person name="Skaloud P."/>
            <person name="Haon M."/>
            <person name="Grisel S."/>
            <person name="Petersen M."/>
            <person name="Berrin J.G."/>
            <person name="Delaux P.M."/>
            <person name="Dal Grande F."/>
            <person name="Keller J."/>
        </authorList>
    </citation>
    <scope>NUCLEOTIDE SEQUENCE [LARGE SCALE GENOMIC DNA]</scope>
    <source>
        <strain evidence="11 12">SAG 216-7</strain>
    </source>
</reference>
<keyword evidence="4" id="KW-0732">Signal</keyword>
<keyword evidence="9" id="KW-1133">Transmembrane helix</keyword>
<protein>
    <recommendedName>
        <fullName evidence="3 7">Alpha-galactosidase</fullName>
        <ecNumber evidence="3 7">3.2.1.22</ecNumber>
    </recommendedName>
    <alternativeName>
        <fullName evidence="7">Melibiase</fullName>
    </alternativeName>
</protein>
<dbReference type="Pfam" id="PF16499">
    <property type="entry name" value="Melibiase_2"/>
    <property type="match status" value="1"/>
</dbReference>
<dbReference type="EMBL" id="JALJOT010000013">
    <property type="protein sequence ID" value="KAK9904241.1"/>
    <property type="molecule type" value="Genomic_DNA"/>
</dbReference>
<comment type="caution">
    <text evidence="11">The sequence shown here is derived from an EMBL/GenBank/DDBJ whole genome shotgun (WGS) entry which is preliminary data.</text>
</comment>
<evidence type="ECO:0000256" key="6">
    <source>
        <dbReference type="ARBA" id="ARBA00023295"/>
    </source>
</evidence>
<keyword evidence="7" id="KW-1015">Disulfide bond</keyword>
<evidence type="ECO:0000256" key="2">
    <source>
        <dbReference type="ARBA" id="ARBA00009743"/>
    </source>
</evidence>
<keyword evidence="9" id="KW-0472">Membrane</keyword>
<evidence type="ECO:0000256" key="7">
    <source>
        <dbReference type="RuleBase" id="RU361168"/>
    </source>
</evidence>
<dbReference type="InterPro" id="IPR017853">
    <property type="entry name" value="GH"/>
</dbReference>
<keyword evidence="12" id="KW-1185">Reference proteome</keyword>
<keyword evidence="6 7" id="KW-0326">Glycosidase</keyword>
<feature type="domain" description="Alpha galactosidase C-terminal" evidence="10">
    <location>
        <begin position="283"/>
        <end position="365"/>
    </location>
</feature>
<evidence type="ECO:0000313" key="11">
    <source>
        <dbReference type="EMBL" id="KAK9904241.1"/>
    </source>
</evidence>
<evidence type="ECO:0000256" key="3">
    <source>
        <dbReference type="ARBA" id="ARBA00012755"/>
    </source>
</evidence>
<dbReference type="EC" id="3.2.1.22" evidence="3 7"/>
<dbReference type="SUPFAM" id="SSF51445">
    <property type="entry name" value="(Trans)glycosidases"/>
    <property type="match status" value="1"/>
</dbReference>
<evidence type="ECO:0000259" key="10">
    <source>
        <dbReference type="Pfam" id="PF17801"/>
    </source>
</evidence>
<evidence type="ECO:0000256" key="8">
    <source>
        <dbReference type="SAM" id="MobiDB-lite"/>
    </source>
</evidence>